<organism evidence="1 2">
    <name type="scientific">Gracilibacillus halophilus YIM-C55.5</name>
    <dbReference type="NCBI Taxonomy" id="1308866"/>
    <lineage>
        <taxon>Bacteria</taxon>
        <taxon>Bacillati</taxon>
        <taxon>Bacillota</taxon>
        <taxon>Bacilli</taxon>
        <taxon>Bacillales</taxon>
        <taxon>Bacillaceae</taxon>
        <taxon>Gracilibacillus</taxon>
    </lineage>
</organism>
<evidence type="ECO:0008006" key="3">
    <source>
        <dbReference type="Google" id="ProtNLM"/>
    </source>
</evidence>
<comment type="caution">
    <text evidence="1">The sequence shown here is derived from an EMBL/GenBank/DDBJ whole genome shotgun (WGS) entry which is preliminary data.</text>
</comment>
<evidence type="ECO:0000313" key="1">
    <source>
        <dbReference type="EMBL" id="ENH97280.1"/>
    </source>
</evidence>
<dbReference type="Pfam" id="PF10925">
    <property type="entry name" value="DUF2680"/>
    <property type="match status" value="1"/>
</dbReference>
<sequence>MKRFIMMIVMVFGLVGIGAVSVTAEQHQDVELTNEQQNEMAKLQQQALEQQVKIVEKYVEYGVYSEEKGGKIISHLEEHYEKLKENDFVPQWDRKHGKKPHDKN</sequence>
<evidence type="ECO:0000313" key="2">
    <source>
        <dbReference type="Proteomes" id="UP000012283"/>
    </source>
</evidence>
<gene>
    <name evidence="1" type="ORF">J416_04658</name>
</gene>
<dbReference type="eggNOG" id="ENOG5033JPB">
    <property type="taxonomic scope" value="Bacteria"/>
</dbReference>
<keyword evidence="2" id="KW-1185">Reference proteome</keyword>
<accession>N4WSA4</accession>
<protein>
    <recommendedName>
        <fullName evidence="3">DUF2680 domain-containing protein</fullName>
    </recommendedName>
</protein>
<name>N4WSA4_9BACI</name>
<dbReference type="RefSeq" id="WP_003466025.1">
    <property type="nucleotide sequence ID" value="NZ_APML01000019.1"/>
</dbReference>
<dbReference type="AlphaFoldDB" id="N4WSA4"/>
<dbReference type="STRING" id="1308866.J416_04658"/>
<proteinExistence type="predicted"/>
<dbReference type="PATRIC" id="fig|1308866.3.peg.940"/>
<dbReference type="InterPro" id="IPR024485">
    <property type="entry name" value="DUF2680"/>
</dbReference>
<dbReference type="OrthoDB" id="2883543at2"/>
<reference evidence="1 2" key="1">
    <citation type="submission" date="2013-03" db="EMBL/GenBank/DDBJ databases">
        <title>Draft genome sequence of Gracibacillus halophilus YIM-C55.5, a moderately halophilic and thermophilic organism from the Xiaochaidamu salt lake.</title>
        <authorList>
            <person name="Sugumar T."/>
            <person name="Polireddy D.R."/>
            <person name="Antony A."/>
            <person name="Madhava Y.R."/>
            <person name="Sivakumar N."/>
        </authorList>
    </citation>
    <scope>NUCLEOTIDE SEQUENCE [LARGE SCALE GENOMIC DNA]</scope>
    <source>
        <strain evidence="1 2">YIM-C55.5</strain>
    </source>
</reference>
<dbReference type="EMBL" id="APML01000019">
    <property type="protein sequence ID" value="ENH97280.1"/>
    <property type="molecule type" value="Genomic_DNA"/>
</dbReference>
<dbReference type="Proteomes" id="UP000012283">
    <property type="component" value="Unassembled WGS sequence"/>
</dbReference>